<sequence length="221" mass="23792">MPSTNTVPPTARLGRWIGALPDALTAGFFALVWIAPQLPGAGAIRTGMLMMMVEFVLLHASAMIGSIALNATSSRRKKLAAVGGFAAMYLLFIAAWAWQFRAWWPLLAFGWLVLGKAWLAFQPLPPEQRRQQMHSEWAVGVMAYLAGAFATVFLPIPRLGMTPSIVAEAALPGGGLWVSKPQTVIAFGVFYFGVLAVTKARGTRLRHAGSGSASPDQDRAR</sequence>
<dbReference type="RefSeq" id="WP_141481337.1">
    <property type="nucleotide sequence ID" value="NZ_VICD02000049.1"/>
</dbReference>
<organism evidence="1 2">
    <name type="scientific">Marilutibacter maris</name>
    <dbReference type="NCBI Taxonomy" id="1605891"/>
    <lineage>
        <taxon>Bacteria</taxon>
        <taxon>Pseudomonadati</taxon>
        <taxon>Pseudomonadota</taxon>
        <taxon>Gammaproteobacteria</taxon>
        <taxon>Lysobacterales</taxon>
        <taxon>Lysobacteraceae</taxon>
        <taxon>Marilutibacter</taxon>
    </lineage>
</organism>
<gene>
    <name evidence="1" type="ORF">FKV24_003705</name>
</gene>
<evidence type="ECO:0000313" key="1">
    <source>
        <dbReference type="EMBL" id="KAB8198146.1"/>
    </source>
</evidence>
<dbReference type="EMBL" id="VICD02000049">
    <property type="protein sequence ID" value="KAB8198146.1"/>
    <property type="molecule type" value="Genomic_DNA"/>
</dbReference>
<dbReference type="Proteomes" id="UP000320431">
    <property type="component" value="Unassembled WGS sequence"/>
</dbReference>
<accession>A0A508AYM5</accession>
<name>A0A508AYM5_9GAMM</name>
<dbReference type="AlphaFoldDB" id="A0A508AYM5"/>
<evidence type="ECO:0000313" key="2">
    <source>
        <dbReference type="Proteomes" id="UP000320431"/>
    </source>
</evidence>
<proteinExistence type="predicted"/>
<protein>
    <submittedName>
        <fullName evidence="1">Uncharacterized protein</fullName>
    </submittedName>
</protein>
<reference evidence="1 2" key="1">
    <citation type="submission" date="2019-10" db="EMBL/GenBank/DDBJ databases">
        <title>Lysobacter alkalisoli sp. nov., isolated from saline-alkaline soil.</title>
        <authorList>
            <person name="Sun J.-Q."/>
        </authorList>
    </citation>
    <scope>NUCLEOTIDE SEQUENCE [LARGE SCALE GENOMIC DNA]</scope>
    <source>
        <strain evidence="1 2">KCTC 42381</strain>
    </source>
</reference>
<comment type="caution">
    <text evidence="1">The sequence shown here is derived from an EMBL/GenBank/DDBJ whole genome shotgun (WGS) entry which is preliminary data.</text>
</comment>